<gene>
    <name evidence="1" type="ORF">A0U93_10155</name>
</gene>
<organism evidence="1 2">
    <name type="scientific">Neoasaia chiangmaiensis</name>
    <dbReference type="NCBI Taxonomy" id="320497"/>
    <lineage>
        <taxon>Bacteria</taxon>
        <taxon>Pseudomonadati</taxon>
        <taxon>Pseudomonadota</taxon>
        <taxon>Alphaproteobacteria</taxon>
        <taxon>Acetobacterales</taxon>
        <taxon>Acetobacteraceae</taxon>
        <taxon>Neoasaia</taxon>
    </lineage>
</organism>
<dbReference type="Proteomes" id="UP000188604">
    <property type="component" value="Chromosome"/>
</dbReference>
<reference evidence="1 2" key="1">
    <citation type="submission" date="2016-03" db="EMBL/GenBank/DDBJ databases">
        <title>Acetic acid bacteria sequencing.</title>
        <authorList>
            <person name="Brandt J."/>
            <person name="Jakob F."/>
            <person name="Vogel R.F."/>
        </authorList>
    </citation>
    <scope>NUCLEOTIDE SEQUENCE [LARGE SCALE GENOMIC DNA]</scope>
    <source>
        <strain evidence="1 2">NBRC 101099</strain>
    </source>
</reference>
<dbReference type="STRING" id="320497.A0U93_10155"/>
<dbReference type="KEGG" id="nch:A0U93_10155"/>
<evidence type="ECO:0000313" key="2">
    <source>
        <dbReference type="Proteomes" id="UP000188604"/>
    </source>
</evidence>
<sequence length="128" mass="14526">MLLGHHIRDRDFHDRSFGWHAHLGRDVESGNRGGNAQRTLCVGRGQHRSGRKTTPMKKRRMFAVYRQTGQLVERSDDYRGAEKIARQHAVRSKECVVICHRSSRLADVAPGPNGRVHIDLTEKGSVYA</sequence>
<dbReference type="AlphaFoldDB" id="A0A1U9KRD4"/>
<dbReference type="EMBL" id="CP014691">
    <property type="protein sequence ID" value="AQS88240.1"/>
    <property type="molecule type" value="Genomic_DNA"/>
</dbReference>
<protein>
    <submittedName>
        <fullName evidence="1">Uncharacterized protein</fullName>
    </submittedName>
</protein>
<evidence type="ECO:0000313" key="1">
    <source>
        <dbReference type="EMBL" id="AQS88240.1"/>
    </source>
</evidence>
<dbReference type="RefSeq" id="WP_077807259.1">
    <property type="nucleotide sequence ID" value="NZ_BJXS01000003.1"/>
</dbReference>
<proteinExistence type="predicted"/>
<name>A0A1U9KRD4_9PROT</name>
<keyword evidence="2" id="KW-1185">Reference proteome</keyword>
<accession>A0A1U9KRD4</accession>